<keyword evidence="1" id="KW-0732">Signal</keyword>
<name>A0A6B0U964_IXORI</name>
<sequence length="84" mass="9280">MQTCSTSTQMTLAFCVASLSVVSLRSAASRRVLSSEQSVELVLFVLPRRAERKLAFLFAKQCAAVNTYCLLIKTPPQRNESLLV</sequence>
<organism evidence="2">
    <name type="scientific">Ixodes ricinus</name>
    <name type="common">Common tick</name>
    <name type="synonym">Acarus ricinus</name>
    <dbReference type="NCBI Taxonomy" id="34613"/>
    <lineage>
        <taxon>Eukaryota</taxon>
        <taxon>Metazoa</taxon>
        <taxon>Ecdysozoa</taxon>
        <taxon>Arthropoda</taxon>
        <taxon>Chelicerata</taxon>
        <taxon>Arachnida</taxon>
        <taxon>Acari</taxon>
        <taxon>Parasitiformes</taxon>
        <taxon>Ixodida</taxon>
        <taxon>Ixodoidea</taxon>
        <taxon>Ixodidae</taxon>
        <taxon>Ixodinae</taxon>
        <taxon>Ixodes</taxon>
    </lineage>
</organism>
<protein>
    <submittedName>
        <fullName evidence="2">Putative secreted protein</fullName>
    </submittedName>
</protein>
<dbReference type="EMBL" id="GIFC01003052">
    <property type="protein sequence ID" value="MXU85135.1"/>
    <property type="molecule type" value="Transcribed_RNA"/>
</dbReference>
<feature type="signal peptide" evidence="1">
    <location>
        <begin position="1"/>
        <end position="29"/>
    </location>
</feature>
<proteinExistence type="predicted"/>
<reference evidence="2" key="1">
    <citation type="submission" date="2019-12" db="EMBL/GenBank/DDBJ databases">
        <title>An insight into the sialome of adult female Ixodes ricinus ticks feeding for 6 days.</title>
        <authorList>
            <person name="Perner J."/>
            <person name="Ribeiro J.M.C."/>
        </authorList>
    </citation>
    <scope>NUCLEOTIDE SEQUENCE</scope>
    <source>
        <strain evidence="2">Semi-engorged</strain>
        <tissue evidence="2">Salivary glands</tissue>
    </source>
</reference>
<dbReference type="AlphaFoldDB" id="A0A6B0U964"/>
<evidence type="ECO:0000256" key="1">
    <source>
        <dbReference type="SAM" id="SignalP"/>
    </source>
</evidence>
<accession>A0A6B0U964</accession>
<feature type="chain" id="PRO_5025625559" evidence="1">
    <location>
        <begin position="30"/>
        <end position="84"/>
    </location>
</feature>
<evidence type="ECO:0000313" key="2">
    <source>
        <dbReference type="EMBL" id="MXU85135.1"/>
    </source>
</evidence>